<feature type="region of interest" description="Disordered" evidence="1">
    <location>
        <begin position="527"/>
        <end position="546"/>
    </location>
</feature>
<protein>
    <submittedName>
        <fullName evidence="2">Uncharacterized protein</fullName>
    </submittedName>
</protein>
<feature type="compositionally biased region" description="Basic and acidic residues" evidence="1">
    <location>
        <begin position="435"/>
        <end position="444"/>
    </location>
</feature>
<name>A0A1E5WGI6_9POAL</name>
<evidence type="ECO:0000313" key="2">
    <source>
        <dbReference type="EMBL" id="OEL36516.1"/>
    </source>
</evidence>
<sequence>MADAAAAAEAVRAAATEILLIDHDGHTDAALARARALMLANQGSVVAHRLLGELSYAAAVRAAVAEGPPEARRAAATPHLRVARDALAAARRLAPDCVDVAASLGDAFAASQMFAEAESEFRRAESIPRPSDPALHNAAYGMHEGYEHERDPAFAAERVEEARERARASYARMTVEELVPIAIQKVLDAGARLGAAEGRKLAKLVAESFPNLGRAQHLQAYMDLEFVRGLDAAIDKRPFLRRTLAVAARAAEAFPNSPVIASFHAKLLFVLAEQDMVCFNKSSDVFKWLFYAPSSGVEAKPIPEVREKKREKGCMLLESIKEKMRTLPSDKSSTEFSEALPRIKELWYNFLKASMFDYRGTILSIARSYLWRELKKCMSEDPELAAKWISATDIDAVFTKEVEPSHAEEDQETGDDKQPSQADEAPIGSEDHEESEVHVEHDESSAAPANNTESSDLATSVAESGNDPDAKLDKLDIDPKISETKQQSEAQVEGESSEAKVTNTELPDPAINMAESGNDLDAKLETLQIDPSSDSSIATSGAGSSG</sequence>
<dbReference type="OrthoDB" id="687976at2759"/>
<feature type="compositionally biased region" description="Low complexity" evidence="1">
    <location>
        <begin position="529"/>
        <end position="546"/>
    </location>
</feature>
<dbReference type="PANTHER" id="PTHR34465:SF5">
    <property type="entry name" value="OS11G0598900 PROTEIN"/>
    <property type="match status" value="1"/>
</dbReference>
<evidence type="ECO:0000313" key="3">
    <source>
        <dbReference type="Proteomes" id="UP000095767"/>
    </source>
</evidence>
<comment type="caution">
    <text evidence="2">The sequence shown here is derived from an EMBL/GenBank/DDBJ whole genome shotgun (WGS) entry which is preliminary data.</text>
</comment>
<dbReference type="Proteomes" id="UP000095767">
    <property type="component" value="Unassembled WGS sequence"/>
</dbReference>
<feature type="region of interest" description="Disordered" evidence="1">
    <location>
        <begin position="402"/>
        <end position="521"/>
    </location>
</feature>
<evidence type="ECO:0000256" key="1">
    <source>
        <dbReference type="SAM" id="MobiDB-lite"/>
    </source>
</evidence>
<organism evidence="2 3">
    <name type="scientific">Dichanthelium oligosanthes</name>
    <dbReference type="NCBI Taxonomy" id="888268"/>
    <lineage>
        <taxon>Eukaryota</taxon>
        <taxon>Viridiplantae</taxon>
        <taxon>Streptophyta</taxon>
        <taxon>Embryophyta</taxon>
        <taxon>Tracheophyta</taxon>
        <taxon>Spermatophyta</taxon>
        <taxon>Magnoliopsida</taxon>
        <taxon>Liliopsida</taxon>
        <taxon>Poales</taxon>
        <taxon>Poaceae</taxon>
        <taxon>PACMAD clade</taxon>
        <taxon>Panicoideae</taxon>
        <taxon>Panicodae</taxon>
        <taxon>Paniceae</taxon>
        <taxon>Dichantheliinae</taxon>
        <taxon>Dichanthelium</taxon>
    </lineage>
</organism>
<gene>
    <name evidence="2" type="ORF">BAE44_0002464</name>
</gene>
<dbReference type="EMBL" id="LWDX02008964">
    <property type="protein sequence ID" value="OEL36516.1"/>
    <property type="molecule type" value="Genomic_DNA"/>
</dbReference>
<dbReference type="InterPro" id="IPR011990">
    <property type="entry name" value="TPR-like_helical_dom_sf"/>
</dbReference>
<keyword evidence="3" id="KW-1185">Reference proteome</keyword>
<dbReference type="Gene3D" id="1.25.40.10">
    <property type="entry name" value="Tetratricopeptide repeat domain"/>
    <property type="match status" value="1"/>
</dbReference>
<dbReference type="PANTHER" id="PTHR34465">
    <property type="entry name" value="CARBOXYL-TERMINAL HYDROLASE-LIKE PROTEIN, PUTATIVE (DUF627 AND DUF629)-RELATED"/>
    <property type="match status" value="1"/>
</dbReference>
<proteinExistence type="predicted"/>
<feature type="compositionally biased region" description="Basic and acidic residues" evidence="1">
    <location>
        <begin position="402"/>
        <end position="418"/>
    </location>
</feature>
<accession>A0A1E5WGI6</accession>
<dbReference type="AlphaFoldDB" id="A0A1E5WGI6"/>
<feature type="compositionally biased region" description="Polar residues" evidence="1">
    <location>
        <begin position="447"/>
        <end position="463"/>
    </location>
</feature>
<reference evidence="2 3" key="1">
    <citation type="submission" date="2016-09" db="EMBL/GenBank/DDBJ databases">
        <title>The draft genome of Dichanthelium oligosanthes: A C3 panicoid grass species.</title>
        <authorList>
            <person name="Studer A.J."/>
            <person name="Schnable J.C."/>
            <person name="Brutnell T.P."/>
        </authorList>
    </citation>
    <scope>NUCLEOTIDE SEQUENCE [LARGE SCALE GENOMIC DNA]</scope>
    <source>
        <strain evidence="3">cv. Kellogg 1175</strain>
        <tissue evidence="2">Leaf</tissue>
    </source>
</reference>
<feature type="compositionally biased region" description="Basic and acidic residues" evidence="1">
    <location>
        <begin position="468"/>
        <end position="483"/>
    </location>
</feature>